<dbReference type="SMART" id="SM00176">
    <property type="entry name" value="RAN"/>
    <property type="match status" value="1"/>
</dbReference>
<dbReference type="GO" id="GO:0005886">
    <property type="term" value="C:plasma membrane"/>
    <property type="evidence" value="ECO:0007669"/>
    <property type="project" value="UniProtKB-SubCell"/>
</dbReference>
<dbReference type="CDD" id="cd00876">
    <property type="entry name" value="Ras"/>
    <property type="match status" value="1"/>
</dbReference>
<comment type="caution">
    <text evidence="8">The sequence shown here is derived from an EMBL/GenBank/DDBJ whole genome shotgun (WGS) entry which is preliminary data.</text>
</comment>
<dbReference type="SMART" id="SM00175">
    <property type="entry name" value="RAB"/>
    <property type="match status" value="1"/>
</dbReference>
<keyword evidence="5" id="KW-0342">GTP-binding</keyword>
<keyword evidence="6" id="KW-0472">Membrane</keyword>
<sequence>MSRLLFPEYKVVMLGSGGVGKSMLTTKYMNGNFSDEYDPTIEDSYRKQCTVDHLTCILEILDTAGQEEYAAMRDYQIRGGDCFVVVYSVADMQTLHEAETILKLIFRIKETENVPIVLVGNKCDLVEREVTTKEGTELARRARSGFYEASARENIRVEDVFTQCVRRIKRLRKEAGPRSAGIAEGQAGQFASHHLKQSKALAGTRSWIQRRKSTKDADAMAPTHQSLPEYYMSHHSPRPSPRQRSHTSPLSPAKRKTADASSPGLSKRRSTTRVSMRVQEQQQPSPPAKDVPDLSTIRVVPLGQQASSAPAAGGRPHTRHRTSHRRVRAASPHTAAKQPAERGVRSMTSSPAINTNKELPLPRRKQRMASSACPIL</sequence>
<keyword evidence="3" id="KW-0547">Nucleotide-binding</keyword>
<evidence type="ECO:0000313" key="8">
    <source>
        <dbReference type="EMBL" id="KAJ1735747.1"/>
    </source>
</evidence>
<evidence type="ECO:0000256" key="5">
    <source>
        <dbReference type="ARBA" id="ARBA00023134"/>
    </source>
</evidence>
<evidence type="ECO:0000313" key="9">
    <source>
        <dbReference type="Proteomes" id="UP001143981"/>
    </source>
</evidence>
<accession>A0A9W8CZ28</accession>
<feature type="compositionally biased region" description="Polar residues" evidence="7">
    <location>
        <begin position="346"/>
        <end position="357"/>
    </location>
</feature>
<dbReference type="GO" id="GO:0003924">
    <property type="term" value="F:GTPase activity"/>
    <property type="evidence" value="ECO:0007669"/>
    <property type="project" value="InterPro"/>
</dbReference>
<organism evidence="8 9">
    <name type="scientific">Coemansia biformis</name>
    <dbReference type="NCBI Taxonomy" id="1286918"/>
    <lineage>
        <taxon>Eukaryota</taxon>
        <taxon>Fungi</taxon>
        <taxon>Fungi incertae sedis</taxon>
        <taxon>Zoopagomycota</taxon>
        <taxon>Kickxellomycotina</taxon>
        <taxon>Kickxellomycetes</taxon>
        <taxon>Kickxellales</taxon>
        <taxon>Kickxellaceae</taxon>
        <taxon>Coemansia</taxon>
    </lineage>
</organism>
<evidence type="ECO:0000256" key="7">
    <source>
        <dbReference type="SAM" id="MobiDB-lite"/>
    </source>
</evidence>
<evidence type="ECO:0000256" key="2">
    <source>
        <dbReference type="ARBA" id="ARBA00022475"/>
    </source>
</evidence>
<dbReference type="Proteomes" id="UP001143981">
    <property type="component" value="Unassembled WGS sequence"/>
</dbReference>
<gene>
    <name evidence="8" type="primary">RAS1</name>
    <name evidence="8" type="ORF">LPJ61_000399</name>
</gene>
<dbReference type="GO" id="GO:0061118">
    <property type="term" value="P:regulation of positive chemotaxis to cAMP"/>
    <property type="evidence" value="ECO:0007669"/>
    <property type="project" value="UniProtKB-ARBA"/>
</dbReference>
<dbReference type="OrthoDB" id="5976022at2759"/>
<feature type="region of interest" description="Disordered" evidence="7">
    <location>
        <begin position="175"/>
        <end position="376"/>
    </location>
</feature>
<dbReference type="Gene3D" id="3.40.50.300">
    <property type="entry name" value="P-loop containing nucleotide triphosphate hydrolases"/>
    <property type="match status" value="1"/>
</dbReference>
<dbReference type="EMBL" id="JANBOI010000013">
    <property type="protein sequence ID" value="KAJ1735747.1"/>
    <property type="molecule type" value="Genomic_DNA"/>
</dbReference>
<name>A0A9W8CZ28_9FUNG</name>
<evidence type="ECO:0000256" key="1">
    <source>
        <dbReference type="ARBA" id="ARBA00004236"/>
    </source>
</evidence>
<dbReference type="GO" id="GO:0005525">
    <property type="term" value="F:GTP binding"/>
    <property type="evidence" value="ECO:0007669"/>
    <property type="project" value="UniProtKB-KW"/>
</dbReference>
<protein>
    <submittedName>
        <fullName evidence="8">Ras GTPase</fullName>
    </submittedName>
</protein>
<dbReference type="InterPro" id="IPR005225">
    <property type="entry name" value="Small_GTP-bd"/>
</dbReference>
<dbReference type="PROSITE" id="PS51419">
    <property type="entry name" value="RAB"/>
    <property type="match status" value="1"/>
</dbReference>
<evidence type="ECO:0000256" key="4">
    <source>
        <dbReference type="ARBA" id="ARBA00022801"/>
    </source>
</evidence>
<dbReference type="InterPro" id="IPR027417">
    <property type="entry name" value="P-loop_NTPase"/>
</dbReference>
<dbReference type="NCBIfam" id="TIGR00231">
    <property type="entry name" value="small_GTP"/>
    <property type="match status" value="1"/>
</dbReference>
<dbReference type="SMART" id="SM00174">
    <property type="entry name" value="RHO"/>
    <property type="match status" value="1"/>
</dbReference>
<keyword evidence="4" id="KW-0378">Hydrolase</keyword>
<dbReference type="SMART" id="SM00173">
    <property type="entry name" value="RAS"/>
    <property type="match status" value="1"/>
</dbReference>
<dbReference type="AlphaFoldDB" id="A0A9W8CZ28"/>
<dbReference type="PROSITE" id="PS51421">
    <property type="entry name" value="RAS"/>
    <property type="match status" value="1"/>
</dbReference>
<feature type="compositionally biased region" description="Low complexity" evidence="7">
    <location>
        <begin position="303"/>
        <end position="315"/>
    </location>
</feature>
<evidence type="ECO:0000256" key="6">
    <source>
        <dbReference type="ARBA" id="ARBA00023136"/>
    </source>
</evidence>
<dbReference type="PRINTS" id="PR00449">
    <property type="entry name" value="RASTRNSFRMNG"/>
</dbReference>
<dbReference type="InterPro" id="IPR020849">
    <property type="entry name" value="Small_GTPase_Ras-type"/>
</dbReference>
<keyword evidence="2" id="KW-1003">Cell membrane</keyword>
<dbReference type="FunFam" id="3.40.50.300:FF:001763">
    <property type="entry name" value="Ras family gtpase"/>
    <property type="match status" value="1"/>
</dbReference>
<comment type="subcellular location">
    <subcellularLocation>
        <location evidence="1">Cell membrane</location>
    </subcellularLocation>
</comment>
<keyword evidence="9" id="KW-1185">Reference proteome</keyword>
<dbReference type="PROSITE" id="PS51420">
    <property type="entry name" value="RHO"/>
    <property type="match status" value="1"/>
</dbReference>
<dbReference type="SUPFAM" id="SSF52540">
    <property type="entry name" value="P-loop containing nucleoside triphosphate hydrolases"/>
    <property type="match status" value="1"/>
</dbReference>
<feature type="compositionally biased region" description="Polar residues" evidence="7">
    <location>
        <begin position="272"/>
        <end position="283"/>
    </location>
</feature>
<dbReference type="PANTHER" id="PTHR24070">
    <property type="entry name" value="RAS, DI-RAS, AND RHEB FAMILY MEMBERS OF SMALL GTPASE SUPERFAMILY"/>
    <property type="match status" value="1"/>
</dbReference>
<dbReference type="GO" id="GO:0007165">
    <property type="term" value="P:signal transduction"/>
    <property type="evidence" value="ECO:0007669"/>
    <property type="project" value="InterPro"/>
</dbReference>
<evidence type="ECO:0000256" key="3">
    <source>
        <dbReference type="ARBA" id="ARBA00022741"/>
    </source>
</evidence>
<feature type="compositionally biased region" description="Basic residues" evidence="7">
    <location>
        <begin position="316"/>
        <end position="328"/>
    </location>
</feature>
<proteinExistence type="predicted"/>
<dbReference type="Pfam" id="PF00071">
    <property type="entry name" value="Ras"/>
    <property type="match status" value="1"/>
</dbReference>
<dbReference type="InterPro" id="IPR001806">
    <property type="entry name" value="Small_GTPase"/>
</dbReference>
<feature type="compositionally biased region" description="Basic residues" evidence="7">
    <location>
        <begin position="235"/>
        <end position="245"/>
    </location>
</feature>
<reference evidence="8" key="1">
    <citation type="submission" date="2022-07" db="EMBL/GenBank/DDBJ databases">
        <title>Phylogenomic reconstructions and comparative analyses of Kickxellomycotina fungi.</title>
        <authorList>
            <person name="Reynolds N.K."/>
            <person name="Stajich J.E."/>
            <person name="Barry K."/>
            <person name="Grigoriev I.V."/>
            <person name="Crous P."/>
            <person name="Smith M.E."/>
        </authorList>
    </citation>
    <scope>NUCLEOTIDE SEQUENCE</scope>
    <source>
        <strain evidence="8">BCRC 34381</strain>
    </source>
</reference>